<keyword evidence="2 4" id="KW-0808">Transferase</keyword>
<comment type="similarity">
    <text evidence="1 4">Belongs to the thiolase-like superfamily. Beta-ketoacyl-ACP synthases family.</text>
</comment>
<dbReference type="InterPro" id="IPR000794">
    <property type="entry name" value="Beta-ketoacyl_synthase"/>
</dbReference>
<dbReference type="InterPro" id="IPR014030">
    <property type="entry name" value="Ketoacyl_synth_N"/>
</dbReference>
<keyword evidence="7" id="KW-1185">Reference proteome</keyword>
<dbReference type="PANTHER" id="PTHR11712">
    <property type="entry name" value="POLYKETIDE SYNTHASE-RELATED"/>
    <property type="match status" value="1"/>
</dbReference>
<dbReference type="SMART" id="SM00825">
    <property type="entry name" value="PKS_KS"/>
    <property type="match status" value="1"/>
</dbReference>
<evidence type="ECO:0000256" key="4">
    <source>
        <dbReference type="RuleBase" id="RU003694"/>
    </source>
</evidence>
<dbReference type="CDD" id="cd00834">
    <property type="entry name" value="KAS_I_II"/>
    <property type="match status" value="1"/>
</dbReference>
<dbReference type="GO" id="GO:0006633">
    <property type="term" value="P:fatty acid biosynthetic process"/>
    <property type="evidence" value="ECO:0007669"/>
    <property type="project" value="InterPro"/>
</dbReference>
<reference evidence="6" key="2">
    <citation type="submission" date="2020-09" db="EMBL/GenBank/DDBJ databases">
        <authorList>
            <person name="Sun Q."/>
            <person name="Zhou Y."/>
        </authorList>
    </citation>
    <scope>NUCLEOTIDE SEQUENCE</scope>
    <source>
        <strain evidence="6">CGMCC 4.7201</strain>
    </source>
</reference>
<dbReference type="InterPro" id="IPR018201">
    <property type="entry name" value="Ketoacyl_synth_AS"/>
</dbReference>
<dbReference type="RefSeq" id="WP_189129376.1">
    <property type="nucleotide sequence ID" value="NZ_BMMS01000001.1"/>
</dbReference>
<comment type="caution">
    <text evidence="6">The sequence shown here is derived from an EMBL/GenBank/DDBJ whole genome shotgun (WGS) entry which is preliminary data.</text>
</comment>
<evidence type="ECO:0000313" key="7">
    <source>
        <dbReference type="Proteomes" id="UP000641932"/>
    </source>
</evidence>
<dbReference type="Proteomes" id="UP000641932">
    <property type="component" value="Unassembled WGS sequence"/>
</dbReference>
<feature type="domain" description="Ketosynthase family 3 (KS3)" evidence="5">
    <location>
        <begin position="2"/>
        <end position="387"/>
    </location>
</feature>
<name>A0A917ZBS8_9ACTN</name>
<organism evidence="6 7">
    <name type="scientific">Wenjunlia tyrosinilytica</name>
    <dbReference type="NCBI Taxonomy" id="1544741"/>
    <lineage>
        <taxon>Bacteria</taxon>
        <taxon>Bacillati</taxon>
        <taxon>Actinomycetota</taxon>
        <taxon>Actinomycetes</taxon>
        <taxon>Kitasatosporales</taxon>
        <taxon>Streptomycetaceae</taxon>
        <taxon>Wenjunlia</taxon>
    </lineage>
</organism>
<evidence type="ECO:0000313" key="6">
    <source>
        <dbReference type="EMBL" id="GGO79913.1"/>
    </source>
</evidence>
<keyword evidence="3" id="KW-0012">Acyltransferase</keyword>
<proteinExistence type="inferred from homology"/>
<dbReference type="SUPFAM" id="SSF53901">
    <property type="entry name" value="Thiolase-like"/>
    <property type="match status" value="1"/>
</dbReference>
<dbReference type="PROSITE" id="PS00606">
    <property type="entry name" value="KS3_1"/>
    <property type="match status" value="1"/>
</dbReference>
<protein>
    <submittedName>
        <fullName evidence="6">Beta-ketoacyl synthase</fullName>
    </submittedName>
</protein>
<dbReference type="Pfam" id="PF00109">
    <property type="entry name" value="ketoacyl-synt"/>
    <property type="match status" value="1"/>
</dbReference>
<dbReference type="Pfam" id="PF02801">
    <property type="entry name" value="Ketoacyl-synt_C"/>
    <property type="match status" value="1"/>
</dbReference>
<evidence type="ECO:0000256" key="3">
    <source>
        <dbReference type="ARBA" id="ARBA00023315"/>
    </source>
</evidence>
<sequence>MTPQIVITGLGVVSPLGHDLDSYWNGLLRGEVPVRPLDYPGTAVDGSLTYVVDGAPGSDGEIGRASGFAVEAARAALADAGLAGEGAEPETVGLCVGTGNGDSDLQEAERDGRRKLTGLQWFPYGTSGVLARELGLSGPATTVSTACAAGAYAVALGAEMITDGEADVVLVGGTEAVSRPAMGAFLRLGAADPVHCRPFDSDRAGTVYGEGAAFLVLESAEHAAARGRTPYAAVLGAGWSCDAFHVTAPDPEGVQAVRAAHEALTRGGVAKDSVGAVISHGTGTPANDSTESRTTATVLGGMVASVPVAAVKSALGHSGGAAGAFSCVTAALASRHGVLPPVGTLDRVDPECSLRLVRDVPESTRGTTLLVNAYAFGGNNITVAIGAAQGPGTAAEVRA</sequence>
<dbReference type="EMBL" id="BMMS01000001">
    <property type="protein sequence ID" value="GGO79913.1"/>
    <property type="molecule type" value="Genomic_DNA"/>
</dbReference>
<dbReference type="InterPro" id="IPR014031">
    <property type="entry name" value="Ketoacyl_synth_C"/>
</dbReference>
<evidence type="ECO:0000256" key="2">
    <source>
        <dbReference type="ARBA" id="ARBA00022679"/>
    </source>
</evidence>
<dbReference type="PROSITE" id="PS52004">
    <property type="entry name" value="KS3_2"/>
    <property type="match status" value="1"/>
</dbReference>
<evidence type="ECO:0000259" key="5">
    <source>
        <dbReference type="PROSITE" id="PS52004"/>
    </source>
</evidence>
<dbReference type="Gene3D" id="3.40.47.10">
    <property type="match status" value="2"/>
</dbReference>
<dbReference type="PANTHER" id="PTHR11712:SF347">
    <property type="entry name" value="BETA KETOACYL-ACYL CARRIER PROTEIN SYNTHASE"/>
    <property type="match status" value="1"/>
</dbReference>
<dbReference type="InterPro" id="IPR020841">
    <property type="entry name" value="PKS_Beta-ketoAc_synthase_dom"/>
</dbReference>
<dbReference type="AlphaFoldDB" id="A0A917ZBS8"/>
<evidence type="ECO:0000256" key="1">
    <source>
        <dbReference type="ARBA" id="ARBA00008467"/>
    </source>
</evidence>
<reference evidence="6" key="1">
    <citation type="journal article" date="2014" name="Int. J. Syst. Evol. Microbiol.">
        <title>Complete genome sequence of Corynebacterium casei LMG S-19264T (=DSM 44701T), isolated from a smear-ripened cheese.</title>
        <authorList>
            <consortium name="US DOE Joint Genome Institute (JGI-PGF)"/>
            <person name="Walter F."/>
            <person name="Albersmeier A."/>
            <person name="Kalinowski J."/>
            <person name="Ruckert C."/>
        </authorList>
    </citation>
    <scope>NUCLEOTIDE SEQUENCE</scope>
    <source>
        <strain evidence="6">CGMCC 4.7201</strain>
    </source>
</reference>
<dbReference type="GO" id="GO:0004315">
    <property type="term" value="F:3-oxoacyl-[acyl-carrier-protein] synthase activity"/>
    <property type="evidence" value="ECO:0007669"/>
    <property type="project" value="InterPro"/>
</dbReference>
<gene>
    <name evidence="6" type="primary">fabF-1</name>
    <name evidence="6" type="ORF">GCM10012280_00540</name>
</gene>
<dbReference type="InterPro" id="IPR016039">
    <property type="entry name" value="Thiolase-like"/>
</dbReference>
<accession>A0A917ZBS8</accession>